<reference evidence="2 3" key="1">
    <citation type="submission" date="2023-03" db="EMBL/GenBank/DDBJ databases">
        <title>Isolation and description of six Streptomyces strains from soil environments, able to metabolize different microbial glucans.</title>
        <authorList>
            <person name="Widen T."/>
            <person name="Larsbrink J."/>
        </authorList>
    </citation>
    <scope>NUCLEOTIDE SEQUENCE [LARGE SCALE GENOMIC DNA]</scope>
    <source>
        <strain evidence="2 3">Mut1</strain>
    </source>
</reference>
<accession>A0ABY9HT16</accession>
<evidence type="ECO:0000313" key="2">
    <source>
        <dbReference type="EMBL" id="WLQ37728.1"/>
    </source>
</evidence>
<organism evidence="2 3">
    <name type="scientific">Streptomyces castrisilvae</name>
    <dbReference type="NCBI Taxonomy" id="3033811"/>
    <lineage>
        <taxon>Bacteria</taxon>
        <taxon>Bacillati</taxon>
        <taxon>Actinomycetota</taxon>
        <taxon>Actinomycetes</taxon>
        <taxon>Kitasatosporales</taxon>
        <taxon>Streptomycetaceae</taxon>
        <taxon>Streptomyces</taxon>
    </lineage>
</organism>
<protein>
    <submittedName>
        <fullName evidence="2">Uncharacterized protein</fullName>
    </submittedName>
</protein>
<evidence type="ECO:0000256" key="1">
    <source>
        <dbReference type="SAM" id="MobiDB-lite"/>
    </source>
</evidence>
<dbReference type="RefSeq" id="WP_306060179.1">
    <property type="nucleotide sequence ID" value="NZ_CP120997.1"/>
</dbReference>
<dbReference type="EMBL" id="CP120997">
    <property type="protein sequence ID" value="WLQ37728.1"/>
    <property type="molecule type" value="Genomic_DNA"/>
</dbReference>
<dbReference type="Proteomes" id="UP001239522">
    <property type="component" value="Chromosome"/>
</dbReference>
<feature type="region of interest" description="Disordered" evidence="1">
    <location>
        <begin position="1"/>
        <end position="50"/>
    </location>
</feature>
<proteinExistence type="predicted"/>
<keyword evidence="3" id="KW-1185">Reference proteome</keyword>
<gene>
    <name evidence="2" type="ORF">P8A18_31710</name>
</gene>
<evidence type="ECO:0000313" key="3">
    <source>
        <dbReference type="Proteomes" id="UP001239522"/>
    </source>
</evidence>
<name>A0ABY9HT16_9ACTN</name>
<sequence>MSHPQSYEILIVPEFTDDKAPGTEGARGDATGSSVRGAAAKGSDGGGPGAAIRSAVVTATGETGETGYPRYAGEGMVADIDPRTQSVEGLLIDGSELAYGLAARIAERDRTPRETDG</sequence>